<dbReference type="EMBL" id="CAVNYO010000455">
    <property type="protein sequence ID" value="CAK5282556.1"/>
    <property type="molecule type" value="Genomic_DNA"/>
</dbReference>
<feature type="non-terminal residue" evidence="2">
    <location>
        <position position="178"/>
    </location>
</feature>
<proteinExistence type="predicted"/>
<evidence type="ECO:0000313" key="2">
    <source>
        <dbReference type="EMBL" id="CAK5282556.1"/>
    </source>
</evidence>
<accession>A0AAD2HWE7</accession>
<dbReference type="AlphaFoldDB" id="A0AAD2HWE7"/>
<name>A0AAD2HWE7_9AGAR</name>
<evidence type="ECO:0000256" key="1">
    <source>
        <dbReference type="SAM" id="MobiDB-lite"/>
    </source>
</evidence>
<feature type="region of interest" description="Disordered" evidence="1">
    <location>
        <begin position="130"/>
        <end position="178"/>
    </location>
</feature>
<feature type="compositionally biased region" description="Basic and acidic residues" evidence="1">
    <location>
        <begin position="146"/>
        <end position="157"/>
    </location>
</feature>
<evidence type="ECO:0000313" key="3">
    <source>
        <dbReference type="Proteomes" id="UP001295794"/>
    </source>
</evidence>
<protein>
    <submittedName>
        <fullName evidence="2">Uncharacterized protein</fullName>
    </submittedName>
</protein>
<keyword evidence="3" id="KW-1185">Reference proteome</keyword>
<gene>
    <name evidence="2" type="ORF">MYCIT1_LOCUS34389</name>
</gene>
<organism evidence="2 3">
    <name type="scientific">Mycena citricolor</name>
    <dbReference type="NCBI Taxonomy" id="2018698"/>
    <lineage>
        <taxon>Eukaryota</taxon>
        <taxon>Fungi</taxon>
        <taxon>Dikarya</taxon>
        <taxon>Basidiomycota</taxon>
        <taxon>Agaricomycotina</taxon>
        <taxon>Agaricomycetes</taxon>
        <taxon>Agaricomycetidae</taxon>
        <taxon>Agaricales</taxon>
        <taxon>Marasmiineae</taxon>
        <taxon>Mycenaceae</taxon>
        <taxon>Mycena</taxon>
    </lineage>
</organism>
<reference evidence="2" key="1">
    <citation type="submission" date="2023-11" db="EMBL/GenBank/DDBJ databases">
        <authorList>
            <person name="De Vega J J."/>
            <person name="De Vega J J."/>
        </authorList>
    </citation>
    <scope>NUCLEOTIDE SEQUENCE</scope>
</reference>
<dbReference type="Proteomes" id="UP001295794">
    <property type="component" value="Unassembled WGS sequence"/>
</dbReference>
<sequence>MVTWISERGDALRPPCVIRPALFRMLNFVCRNGLPHSQPAPLAHIVPPGRLRALAPDFRDEPRRFCDRVPTVCCPDGTAQRAHRRSPACPPSQTPTRCDRDQHYPLDLLRSDHQLSARCSTRCRVHRRTGRLGAVDRVRSPRHREAKPDRAPPRPSERAVPPPGHFAGAPAARRQHRR</sequence>
<comment type="caution">
    <text evidence="2">The sequence shown here is derived from an EMBL/GenBank/DDBJ whole genome shotgun (WGS) entry which is preliminary data.</text>
</comment>